<feature type="transmembrane region" description="Helical" evidence="1">
    <location>
        <begin position="6"/>
        <end position="23"/>
    </location>
</feature>
<dbReference type="AlphaFoldDB" id="X1DEH7"/>
<sequence>MDLEMLLNYLLQGVFLIVGIYIGERVTMRGLEKRLTRMFNKSKTGQRLLTLINNPSLEKDLNALLKNAAGFFEEARVLVSSPEAKNFFENATELLKQFSSEETPKILDMPKKP</sequence>
<proteinExistence type="predicted"/>
<protein>
    <submittedName>
        <fullName evidence="2">Uncharacterized protein</fullName>
    </submittedName>
</protein>
<keyword evidence="1" id="KW-0472">Membrane</keyword>
<organism evidence="2">
    <name type="scientific">marine sediment metagenome</name>
    <dbReference type="NCBI Taxonomy" id="412755"/>
    <lineage>
        <taxon>unclassified sequences</taxon>
        <taxon>metagenomes</taxon>
        <taxon>ecological metagenomes</taxon>
    </lineage>
</organism>
<accession>X1DEH7</accession>
<dbReference type="EMBL" id="BART01034675">
    <property type="protein sequence ID" value="GAH06735.1"/>
    <property type="molecule type" value="Genomic_DNA"/>
</dbReference>
<gene>
    <name evidence="2" type="ORF">S01H4_59185</name>
</gene>
<keyword evidence="1" id="KW-0812">Transmembrane</keyword>
<comment type="caution">
    <text evidence="2">The sequence shown here is derived from an EMBL/GenBank/DDBJ whole genome shotgun (WGS) entry which is preliminary data.</text>
</comment>
<evidence type="ECO:0000256" key="1">
    <source>
        <dbReference type="SAM" id="Phobius"/>
    </source>
</evidence>
<keyword evidence="1" id="KW-1133">Transmembrane helix</keyword>
<name>X1DEH7_9ZZZZ</name>
<evidence type="ECO:0000313" key="2">
    <source>
        <dbReference type="EMBL" id="GAH06735.1"/>
    </source>
</evidence>
<reference evidence="2" key="1">
    <citation type="journal article" date="2014" name="Front. Microbiol.">
        <title>High frequency of phylogenetically diverse reductive dehalogenase-homologous genes in deep subseafloor sedimentary metagenomes.</title>
        <authorList>
            <person name="Kawai M."/>
            <person name="Futagami T."/>
            <person name="Toyoda A."/>
            <person name="Takaki Y."/>
            <person name="Nishi S."/>
            <person name="Hori S."/>
            <person name="Arai W."/>
            <person name="Tsubouchi T."/>
            <person name="Morono Y."/>
            <person name="Uchiyama I."/>
            <person name="Ito T."/>
            <person name="Fujiyama A."/>
            <person name="Inagaki F."/>
            <person name="Takami H."/>
        </authorList>
    </citation>
    <scope>NUCLEOTIDE SEQUENCE</scope>
    <source>
        <strain evidence="2">Expedition CK06-06</strain>
    </source>
</reference>